<dbReference type="OrthoDB" id="9800587at2"/>
<evidence type="ECO:0000313" key="4">
    <source>
        <dbReference type="Proteomes" id="UP000191110"/>
    </source>
</evidence>
<dbReference type="RefSeq" id="WP_078482386.1">
    <property type="nucleotide sequence ID" value="NZ_MPRL01000004.1"/>
</dbReference>
<dbReference type="NCBIfam" id="TIGR00251">
    <property type="entry name" value="DUF167 family protein"/>
    <property type="match status" value="1"/>
</dbReference>
<dbReference type="HAMAP" id="MF_00634">
    <property type="entry name" value="UPF0235"/>
    <property type="match status" value="1"/>
</dbReference>
<organism evidence="3 4">
    <name type="scientific">Solemya pervernicosa gill symbiont</name>
    <dbReference type="NCBI Taxonomy" id="642797"/>
    <lineage>
        <taxon>Bacteria</taxon>
        <taxon>Pseudomonadati</taxon>
        <taxon>Pseudomonadota</taxon>
        <taxon>Gammaproteobacteria</taxon>
        <taxon>sulfur-oxidizing symbionts</taxon>
    </lineage>
</organism>
<proteinExistence type="inferred from homology"/>
<evidence type="ECO:0000313" key="3">
    <source>
        <dbReference type="EMBL" id="OOZ41937.1"/>
    </source>
</evidence>
<protein>
    <recommendedName>
        <fullName evidence="2">UPF0235 protein BOW53_01850</fullName>
    </recommendedName>
</protein>
<comment type="caution">
    <text evidence="3">The sequence shown here is derived from an EMBL/GenBank/DDBJ whole genome shotgun (WGS) entry which is preliminary data.</text>
</comment>
<dbReference type="PANTHER" id="PTHR13420">
    <property type="entry name" value="UPF0235 PROTEIN C15ORF40"/>
    <property type="match status" value="1"/>
</dbReference>
<dbReference type="SMART" id="SM01152">
    <property type="entry name" value="DUF167"/>
    <property type="match status" value="1"/>
</dbReference>
<dbReference type="Pfam" id="PF02594">
    <property type="entry name" value="DUF167"/>
    <property type="match status" value="1"/>
</dbReference>
<dbReference type="EMBL" id="MPRL01000004">
    <property type="protein sequence ID" value="OOZ41937.1"/>
    <property type="molecule type" value="Genomic_DNA"/>
</dbReference>
<sequence>MTDQPSWLTREGSDLILRLRIQPRASRDEVIGQHGDALKVRITAPPVDGKANNHLIKLFSQLFKVAKGEIELLSGESGRDKRIRIRSPRQMPPFIP</sequence>
<comment type="similarity">
    <text evidence="1 2">Belongs to the UPF0235 family.</text>
</comment>
<name>A0A1T2LA01_9GAMM</name>
<dbReference type="InterPro" id="IPR003746">
    <property type="entry name" value="DUF167"/>
</dbReference>
<dbReference type="AlphaFoldDB" id="A0A1T2LA01"/>
<dbReference type="Proteomes" id="UP000191110">
    <property type="component" value="Unassembled WGS sequence"/>
</dbReference>
<evidence type="ECO:0000256" key="2">
    <source>
        <dbReference type="HAMAP-Rule" id="MF_00634"/>
    </source>
</evidence>
<dbReference type="SUPFAM" id="SSF69786">
    <property type="entry name" value="YggU-like"/>
    <property type="match status" value="1"/>
</dbReference>
<accession>A0A1T2LA01</accession>
<evidence type="ECO:0000256" key="1">
    <source>
        <dbReference type="ARBA" id="ARBA00010364"/>
    </source>
</evidence>
<dbReference type="InterPro" id="IPR036591">
    <property type="entry name" value="YggU-like_sf"/>
</dbReference>
<dbReference type="GO" id="GO:0005737">
    <property type="term" value="C:cytoplasm"/>
    <property type="evidence" value="ECO:0007669"/>
    <property type="project" value="TreeGrafter"/>
</dbReference>
<keyword evidence="4" id="KW-1185">Reference proteome</keyword>
<dbReference type="Gene3D" id="3.30.1200.10">
    <property type="entry name" value="YggU-like"/>
    <property type="match status" value="1"/>
</dbReference>
<gene>
    <name evidence="3" type="ORF">BOW53_01850</name>
</gene>
<reference evidence="3 4" key="1">
    <citation type="submission" date="2016-11" db="EMBL/GenBank/DDBJ databases">
        <title>Mixed transmission modes and dynamic genome evolution in an obligate animal-bacterial symbiosis.</title>
        <authorList>
            <person name="Russell S.L."/>
            <person name="Corbett-Detig R.B."/>
            <person name="Cavanaugh C.M."/>
        </authorList>
    </citation>
    <scope>NUCLEOTIDE SEQUENCE [LARGE SCALE GENOMIC DNA]</scope>
    <source>
        <strain evidence="3">Sveles-Q1</strain>
    </source>
</reference>
<dbReference type="PANTHER" id="PTHR13420:SF7">
    <property type="entry name" value="UPF0235 PROTEIN C15ORF40"/>
    <property type="match status" value="1"/>
</dbReference>